<dbReference type="PANTHER" id="PTHR30502">
    <property type="entry name" value="2-KETO-3-DEOXY-L-RHAMNONATE ALDOLASE"/>
    <property type="match status" value="1"/>
</dbReference>
<gene>
    <name evidence="5" type="ORF">Psuf_086490</name>
</gene>
<dbReference type="PANTHER" id="PTHR30502:SF0">
    <property type="entry name" value="PHOSPHOENOLPYRUVATE CARBOXYLASE FAMILY PROTEIN"/>
    <property type="match status" value="1"/>
</dbReference>
<feature type="domain" description="HpcH/HpaI aldolase/citrate lyase" evidence="4">
    <location>
        <begin position="28"/>
        <end position="210"/>
    </location>
</feature>
<comment type="similarity">
    <text evidence="1">Belongs to the HpcH/HpaI aldolase family.</text>
</comment>
<accession>A0A6F8YZ42</accession>
<dbReference type="Pfam" id="PF03328">
    <property type="entry name" value="HpcH_HpaI"/>
    <property type="match status" value="1"/>
</dbReference>
<reference evidence="5 6" key="1">
    <citation type="submission" date="2020-03" db="EMBL/GenBank/DDBJ databases">
        <title>Whole genome shotgun sequence of Phytohabitans suffuscus NBRC 105367.</title>
        <authorList>
            <person name="Komaki H."/>
            <person name="Tamura T."/>
        </authorList>
    </citation>
    <scope>NUCLEOTIDE SEQUENCE [LARGE SCALE GENOMIC DNA]</scope>
    <source>
        <strain evidence="5 6">NBRC 105367</strain>
    </source>
</reference>
<reference evidence="5 6" key="2">
    <citation type="submission" date="2020-03" db="EMBL/GenBank/DDBJ databases">
        <authorList>
            <person name="Ichikawa N."/>
            <person name="Kimura A."/>
            <person name="Kitahashi Y."/>
            <person name="Uohara A."/>
        </authorList>
    </citation>
    <scope>NUCLEOTIDE SEQUENCE [LARGE SCALE GENOMIC DNA]</scope>
    <source>
        <strain evidence="5 6">NBRC 105367</strain>
    </source>
</reference>
<dbReference type="Gene3D" id="3.20.20.60">
    <property type="entry name" value="Phosphoenolpyruvate-binding domains"/>
    <property type="match status" value="1"/>
</dbReference>
<dbReference type="AlphaFoldDB" id="A0A6F8YZ42"/>
<evidence type="ECO:0000259" key="4">
    <source>
        <dbReference type="Pfam" id="PF03328"/>
    </source>
</evidence>
<organism evidence="5 6">
    <name type="scientific">Phytohabitans suffuscus</name>
    <dbReference type="NCBI Taxonomy" id="624315"/>
    <lineage>
        <taxon>Bacteria</taxon>
        <taxon>Bacillati</taxon>
        <taxon>Actinomycetota</taxon>
        <taxon>Actinomycetes</taxon>
        <taxon>Micromonosporales</taxon>
        <taxon>Micromonosporaceae</taxon>
    </lineage>
</organism>
<name>A0A6F8YZ42_9ACTN</name>
<dbReference type="InterPro" id="IPR015813">
    <property type="entry name" value="Pyrv/PenolPyrv_kinase-like_dom"/>
</dbReference>
<protein>
    <submittedName>
        <fullName evidence="5">Aldolase</fullName>
    </submittedName>
</protein>
<keyword evidence="3" id="KW-0456">Lyase</keyword>
<dbReference type="RefSeq" id="WP_173164297.1">
    <property type="nucleotide sequence ID" value="NZ_AP022871.1"/>
</dbReference>
<evidence type="ECO:0000256" key="1">
    <source>
        <dbReference type="ARBA" id="ARBA00005568"/>
    </source>
</evidence>
<dbReference type="GO" id="GO:0016832">
    <property type="term" value="F:aldehyde-lyase activity"/>
    <property type="evidence" value="ECO:0007669"/>
    <property type="project" value="TreeGrafter"/>
</dbReference>
<sequence length="258" mass="26869">MSAAPILDRMRAGRPAIGLTVRLTRSGEIARVARASGHDFVRVDLQHSLLGAEAVGHITQTALGCGIATLVRVRSVTDPDVPALLDAGVSGIVFPDVETEEQARHCVRVCRFAPLGGRSYGGGYPLFDYRPVPPAEALPALDAATLVVCMVESVRGLANLERIAAVPGVDVIHLGVSDLLMSIGHAGETGHPAVAAAIDRVVEVATAHGRYAGCGGSPTVAHQAEAIRRGVRLLTTRNDLNFLVDGATAWADALRAAS</sequence>
<dbReference type="InterPro" id="IPR040442">
    <property type="entry name" value="Pyrv_kinase-like_dom_sf"/>
</dbReference>
<keyword evidence="6" id="KW-1185">Reference proteome</keyword>
<dbReference type="Proteomes" id="UP000503011">
    <property type="component" value="Chromosome"/>
</dbReference>
<evidence type="ECO:0000256" key="2">
    <source>
        <dbReference type="ARBA" id="ARBA00022723"/>
    </source>
</evidence>
<evidence type="ECO:0000256" key="3">
    <source>
        <dbReference type="ARBA" id="ARBA00023239"/>
    </source>
</evidence>
<dbReference type="KEGG" id="psuu:Psuf_086490"/>
<evidence type="ECO:0000313" key="6">
    <source>
        <dbReference type="Proteomes" id="UP000503011"/>
    </source>
</evidence>
<keyword evidence="2" id="KW-0479">Metal-binding</keyword>
<proteinExistence type="inferred from homology"/>
<evidence type="ECO:0000313" key="5">
    <source>
        <dbReference type="EMBL" id="BCB91336.1"/>
    </source>
</evidence>
<dbReference type="SUPFAM" id="SSF51621">
    <property type="entry name" value="Phosphoenolpyruvate/pyruvate domain"/>
    <property type="match status" value="1"/>
</dbReference>
<dbReference type="GO" id="GO:0005737">
    <property type="term" value="C:cytoplasm"/>
    <property type="evidence" value="ECO:0007669"/>
    <property type="project" value="TreeGrafter"/>
</dbReference>
<dbReference type="InterPro" id="IPR050251">
    <property type="entry name" value="HpcH-HpaI_aldolase"/>
</dbReference>
<dbReference type="GO" id="GO:0046872">
    <property type="term" value="F:metal ion binding"/>
    <property type="evidence" value="ECO:0007669"/>
    <property type="project" value="UniProtKB-KW"/>
</dbReference>
<dbReference type="EMBL" id="AP022871">
    <property type="protein sequence ID" value="BCB91336.1"/>
    <property type="molecule type" value="Genomic_DNA"/>
</dbReference>
<dbReference type="InterPro" id="IPR005000">
    <property type="entry name" value="Aldolase/citrate-lyase_domain"/>
</dbReference>